<proteinExistence type="inferred from homology"/>
<feature type="region of interest" description="Disordered" evidence="11">
    <location>
        <begin position="471"/>
        <end position="547"/>
    </location>
</feature>
<dbReference type="InParanoid" id="F6W6D7"/>
<keyword evidence="14" id="KW-1185">Reference proteome</keyword>
<dbReference type="Proteomes" id="UP000008144">
    <property type="component" value="Unassembled WGS sequence"/>
</dbReference>
<dbReference type="InterPro" id="IPR006568">
    <property type="entry name" value="PSP_pro-rich"/>
</dbReference>
<name>F6W6D7_CIOIN</name>
<evidence type="ECO:0000256" key="1">
    <source>
        <dbReference type="ARBA" id="ARBA00004642"/>
    </source>
</evidence>
<reference evidence="14" key="1">
    <citation type="journal article" date="2002" name="Science">
        <title>The draft genome of Ciona intestinalis: insights into chordate and vertebrate origins.</title>
        <authorList>
            <person name="Dehal P."/>
            <person name="Satou Y."/>
            <person name="Campbell R.K."/>
            <person name="Chapman J."/>
            <person name="Degnan B."/>
            <person name="De Tomaso A."/>
            <person name="Davidson B."/>
            <person name="Di Gregorio A."/>
            <person name="Gelpke M."/>
            <person name="Goodstein D.M."/>
            <person name="Harafuji N."/>
            <person name="Hastings K.E."/>
            <person name="Ho I."/>
            <person name="Hotta K."/>
            <person name="Huang W."/>
            <person name="Kawashima T."/>
            <person name="Lemaire P."/>
            <person name="Martinez D."/>
            <person name="Meinertzhagen I.A."/>
            <person name="Necula S."/>
            <person name="Nonaka M."/>
            <person name="Putnam N."/>
            <person name="Rash S."/>
            <person name="Saiga H."/>
            <person name="Satake M."/>
            <person name="Terry A."/>
            <person name="Yamada L."/>
            <person name="Wang H.G."/>
            <person name="Awazu S."/>
            <person name="Azumi K."/>
            <person name="Boore J."/>
            <person name="Branno M."/>
            <person name="Chin-Bow S."/>
            <person name="DeSantis R."/>
            <person name="Doyle S."/>
            <person name="Francino P."/>
            <person name="Keys D.N."/>
            <person name="Haga S."/>
            <person name="Hayashi H."/>
            <person name="Hino K."/>
            <person name="Imai K.S."/>
            <person name="Inaba K."/>
            <person name="Kano S."/>
            <person name="Kobayashi K."/>
            <person name="Kobayashi M."/>
            <person name="Lee B.I."/>
            <person name="Makabe K.W."/>
            <person name="Manohar C."/>
            <person name="Matassi G."/>
            <person name="Medina M."/>
            <person name="Mochizuki Y."/>
            <person name="Mount S."/>
            <person name="Morishita T."/>
            <person name="Miura S."/>
            <person name="Nakayama A."/>
            <person name="Nishizaka S."/>
            <person name="Nomoto H."/>
            <person name="Ohta F."/>
            <person name="Oishi K."/>
            <person name="Rigoutsos I."/>
            <person name="Sano M."/>
            <person name="Sasaki A."/>
            <person name="Sasakura Y."/>
            <person name="Shoguchi E."/>
            <person name="Shin-i T."/>
            <person name="Spagnuolo A."/>
            <person name="Stainier D."/>
            <person name="Suzuki M.M."/>
            <person name="Tassy O."/>
            <person name="Takatori N."/>
            <person name="Tokuoka M."/>
            <person name="Yagi K."/>
            <person name="Yoshizaki F."/>
            <person name="Wada S."/>
            <person name="Zhang C."/>
            <person name="Hyatt P.D."/>
            <person name="Larimer F."/>
            <person name="Detter C."/>
            <person name="Doggett N."/>
            <person name="Glavina T."/>
            <person name="Hawkins T."/>
            <person name="Richardson P."/>
            <person name="Lucas S."/>
            <person name="Kohara Y."/>
            <person name="Levine M."/>
            <person name="Satoh N."/>
            <person name="Rokhsar D.S."/>
        </authorList>
    </citation>
    <scope>NUCLEOTIDE SEQUENCE [LARGE SCALE GENOMIC DNA]</scope>
</reference>
<evidence type="ECO:0000313" key="13">
    <source>
        <dbReference type="Ensembl" id="ENSCINP00000028034.2"/>
    </source>
</evidence>
<dbReference type="Ensembl" id="ENSCINT00000028280.2">
    <property type="protein sequence ID" value="ENSCINP00000028034.2"/>
    <property type="gene ID" value="ENSCING00000016051.2"/>
</dbReference>
<gene>
    <name evidence="13" type="primary">zf(cchc)-11</name>
</gene>
<dbReference type="OMA" id="YKEENAT"/>
<dbReference type="GO" id="GO:0003723">
    <property type="term" value="F:RNA binding"/>
    <property type="evidence" value="ECO:0000318"/>
    <property type="project" value="GO_Central"/>
</dbReference>
<dbReference type="STRING" id="7719.ENSCINP00000028034"/>
<dbReference type="Pfam" id="PF04046">
    <property type="entry name" value="PSP"/>
    <property type="match status" value="1"/>
</dbReference>
<dbReference type="GO" id="GO:0005654">
    <property type="term" value="C:nucleoplasm"/>
    <property type="evidence" value="ECO:0007669"/>
    <property type="project" value="UniProtKB-SubCell"/>
</dbReference>
<keyword evidence="6" id="KW-0862">Zinc</keyword>
<protein>
    <recommendedName>
        <fullName evidence="3">Zinc finger CCHC domain-containing protein 8</fullName>
    </recommendedName>
    <alternativeName>
        <fullName evidence="8">TRAMP-like complex RNA-binding factor ZCCHC8</fullName>
    </alternativeName>
</protein>
<evidence type="ECO:0000256" key="11">
    <source>
        <dbReference type="SAM" id="MobiDB-lite"/>
    </source>
</evidence>
<evidence type="ECO:0000256" key="5">
    <source>
        <dbReference type="ARBA" id="ARBA00022771"/>
    </source>
</evidence>
<accession>F6W6D7</accession>
<keyword evidence="7" id="KW-0539">Nucleus</keyword>
<comment type="function">
    <text evidence="9">Scaffolding subunit of the trimeric nuclear exosome targeting (NEXT) complex that is involved in the surveillance and turnover of aberrant transcripts and non-coding RNAs. NEXT functions as an RNA exosome cofactor that directs a subset of non-coding short-lived RNAs for exosomal degradation. May be involved in pre-mRNA splicing. It is required for 3'-end maturation of telomerase RNA component (TERC), TERC 3'-end targeting to the nuclear RNA exosome, and for telomerase function.</text>
</comment>
<dbReference type="GeneTree" id="ENSGT00390000011475"/>
<dbReference type="InterPro" id="IPR001878">
    <property type="entry name" value="Znf_CCHC"/>
</dbReference>
<dbReference type="InterPro" id="IPR052115">
    <property type="entry name" value="NEXT_complex_subunit_ZCCHC8"/>
</dbReference>
<feature type="compositionally biased region" description="Basic and acidic residues" evidence="11">
    <location>
        <begin position="252"/>
        <end position="263"/>
    </location>
</feature>
<keyword evidence="4" id="KW-0479">Metal-binding</keyword>
<dbReference type="PANTHER" id="PTHR13316">
    <property type="entry name" value="ZINC FINGER, CCHC DOMAIN CONTAINING 8"/>
    <property type="match status" value="1"/>
</dbReference>
<dbReference type="AlphaFoldDB" id="F6W6D7"/>
<evidence type="ECO:0000256" key="8">
    <source>
        <dbReference type="ARBA" id="ARBA00032546"/>
    </source>
</evidence>
<sequence>LVFYNMSMFGNDCLFSEFQSSCSSDDEEDDSLLRQYKEENATLRKQNILYIHTVNIFTQPSFIKVKDAAKDGPIAHVLLFNNVTARKHANEIKNFFHEIASRPNLSDDYVLDSPQRSSVPYLPPKLKSYKSKRSSRDERKASKAYVVTNSFQVFSNYFYLDQIGESLSRDEKNESLLPSYERARPDPLDGEVDEADVNKISNKTMRACFNCGMNDHQIKDCPTPKNFKNINQRKMQFQERVNSSPQMGNSRYHADNDSDSERFSEFKPGVISSQLREALGIRDNQLPPYIYQMRWHGYPPGHMIDAKINSAGLNFYSEGRKSDSQDSEGQVDVDKIISYPGFNVPPAPQTVEDPSFPPMDDRHSKDVMVSYHMHKNELLKNKRNNVVPNPRKRQKVSHRVDNVDEVDMEIEDDSDPAEVVAGDARERGDQRIVIESSSVEEEEKEEGECDEMIDVDQYVVGLSQDELQVNTNDVTPDDVTPDNVTPADVTPDDVTTNDDVTPDDVTTNDVTPDDVTTNDVTPDDVTTNDVTPDDVTTNDVTPDDVTSDDVKVEGKETLTDDVIHNDVTSDDVTPNNETNTNEKMFAESTTTGHPSSVKDDSPNVDVTQLGKYGHDVTSQVTRGGVANHITGGMASKVDDSNQYDVDYLNNKKCVELRDIDVIIPQKDGTPHCDVITSKTDTVMSQSEQSSHTVQDYDVTNDDKTICDVTESVTMQNDVTNEPQSTTRDDVEGNNDVMDKVNNISLEPCAGNNDDSDVIMDGGSGEGNPENTGVPHRSKFAAGVTQFDAYYRETKSHGVFNKLKRLLRNSPRRQPKD</sequence>
<organism evidence="13 14">
    <name type="scientific">Ciona intestinalis</name>
    <name type="common">Transparent sea squirt</name>
    <name type="synonym">Ascidia intestinalis</name>
    <dbReference type="NCBI Taxonomy" id="7719"/>
    <lineage>
        <taxon>Eukaryota</taxon>
        <taxon>Metazoa</taxon>
        <taxon>Chordata</taxon>
        <taxon>Tunicata</taxon>
        <taxon>Ascidiacea</taxon>
        <taxon>Phlebobranchia</taxon>
        <taxon>Cionidae</taxon>
        <taxon>Ciona</taxon>
    </lineage>
</organism>
<evidence type="ECO:0000313" key="14">
    <source>
        <dbReference type="Proteomes" id="UP000008144"/>
    </source>
</evidence>
<evidence type="ECO:0000256" key="10">
    <source>
        <dbReference type="PROSITE-ProRule" id="PRU00047"/>
    </source>
</evidence>
<dbReference type="SMART" id="SM00581">
    <property type="entry name" value="PSP"/>
    <property type="match status" value="1"/>
</dbReference>
<evidence type="ECO:0000256" key="3">
    <source>
        <dbReference type="ARBA" id="ARBA00022379"/>
    </source>
</evidence>
<reference evidence="13" key="2">
    <citation type="submission" date="2025-08" db="UniProtKB">
        <authorList>
            <consortium name="Ensembl"/>
        </authorList>
    </citation>
    <scope>IDENTIFICATION</scope>
</reference>
<dbReference type="PROSITE" id="PS50158">
    <property type="entry name" value="ZF_CCHC"/>
    <property type="match status" value="1"/>
</dbReference>
<comment type="subcellular location">
    <subcellularLocation>
        <location evidence="1">Nucleus</location>
        <location evidence="1">Nucleoplasm</location>
    </subcellularLocation>
</comment>
<keyword evidence="5 10" id="KW-0863">Zinc-finger</keyword>
<evidence type="ECO:0000256" key="6">
    <source>
        <dbReference type="ARBA" id="ARBA00022833"/>
    </source>
</evidence>
<feature type="compositionally biased region" description="Low complexity" evidence="11">
    <location>
        <begin position="481"/>
        <end position="540"/>
    </location>
</feature>
<reference evidence="13" key="3">
    <citation type="submission" date="2025-09" db="UniProtKB">
        <authorList>
            <consortium name="Ensembl"/>
        </authorList>
    </citation>
    <scope>IDENTIFICATION</scope>
</reference>
<dbReference type="GO" id="GO:0008270">
    <property type="term" value="F:zinc ion binding"/>
    <property type="evidence" value="ECO:0007669"/>
    <property type="project" value="UniProtKB-KW"/>
</dbReference>
<evidence type="ECO:0000256" key="4">
    <source>
        <dbReference type="ARBA" id="ARBA00022723"/>
    </source>
</evidence>
<feature type="domain" description="CCHC-type" evidence="12">
    <location>
        <begin position="208"/>
        <end position="222"/>
    </location>
</feature>
<dbReference type="PANTHER" id="PTHR13316:SF0">
    <property type="entry name" value="ZINC FINGER CCHC DOMAIN-CONTAINING PROTEIN 8"/>
    <property type="match status" value="1"/>
</dbReference>
<evidence type="ECO:0000259" key="12">
    <source>
        <dbReference type="PROSITE" id="PS50158"/>
    </source>
</evidence>
<feature type="region of interest" description="Disordered" evidence="11">
    <location>
        <begin position="748"/>
        <end position="775"/>
    </location>
</feature>
<evidence type="ECO:0000256" key="2">
    <source>
        <dbReference type="ARBA" id="ARBA00007497"/>
    </source>
</evidence>
<feature type="region of interest" description="Disordered" evidence="11">
    <location>
        <begin position="241"/>
        <end position="263"/>
    </location>
</feature>
<dbReference type="GO" id="GO:0006396">
    <property type="term" value="P:RNA processing"/>
    <property type="evidence" value="ECO:0000318"/>
    <property type="project" value="GO_Central"/>
</dbReference>
<evidence type="ECO:0000256" key="7">
    <source>
        <dbReference type="ARBA" id="ARBA00023242"/>
    </source>
</evidence>
<dbReference type="HOGENOM" id="CLU_346334_0_0_1"/>
<dbReference type="Gene3D" id="4.10.60.10">
    <property type="entry name" value="Zinc finger, CCHC-type"/>
    <property type="match status" value="1"/>
</dbReference>
<evidence type="ECO:0000256" key="9">
    <source>
        <dbReference type="ARBA" id="ARBA00045870"/>
    </source>
</evidence>
<dbReference type="GO" id="GO:0071013">
    <property type="term" value="C:catalytic step 2 spliceosome"/>
    <property type="evidence" value="ECO:0000318"/>
    <property type="project" value="GO_Central"/>
</dbReference>
<comment type="similarity">
    <text evidence="2">Belongs to the ZCCHC8 family.</text>
</comment>
<feature type="region of interest" description="Disordered" evidence="11">
    <location>
        <begin position="121"/>
        <end position="141"/>
    </location>
</feature>